<dbReference type="Pfam" id="PF07687">
    <property type="entry name" value="M20_dimer"/>
    <property type="match status" value="1"/>
</dbReference>
<dbReference type="Pfam" id="PF01546">
    <property type="entry name" value="Peptidase_M20"/>
    <property type="match status" value="1"/>
</dbReference>
<evidence type="ECO:0000256" key="14">
    <source>
        <dbReference type="ARBA" id="ARBA00071271"/>
    </source>
</evidence>
<dbReference type="OrthoDB" id="9773892at2"/>
<comment type="caution">
    <text evidence="20">The sequence shown here is derived from an EMBL/GenBank/DDBJ whole genome shotgun (WGS) entry which is preliminary data.</text>
</comment>
<dbReference type="RefSeq" id="WP_133545889.1">
    <property type="nucleotide sequence ID" value="NZ_SNYQ01000011.1"/>
</dbReference>
<evidence type="ECO:0000256" key="7">
    <source>
        <dbReference type="ARBA" id="ARBA00022997"/>
    </source>
</evidence>
<dbReference type="Gene3D" id="3.40.630.10">
    <property type="entry name" value="Zn peptidases"/>
    <property type="match status" value="2"/>
</dbReference>
<dbReference type="GO" id="GO:0006508">
    <property type="term" value="P:proteolysis"/>
    <property type="evidence" value="ECO:0007669"/>
    <property type="project" value="UniProtKB-KW"/>
</dbReference>
<accession>A0A4R6VFW3</accession>
<dbReference type="PANTHER" id="PTHR43501:SF1">
    <property type="entry name" value="CYTOSOL NON-SPECIFIC DIPEPTIDASE"/>
    <property type="match status" value="1"/>
</dbReference>
<evidence type="ECO:0000256" key="5">
    <source>
        <dbReference type="ARBA" id="ARBA00022801"/>
    </source>
</evidence>
<dbReference type="GO" id="GO:0070573">
    <property type="term" value="F:metallodipeptidase activity"/>
    <property type="evidence" value="ECO:0007669"/>
    <property type="project" value="TreeGrafter"/>
</dbReference>
<dbReference type="PANTHER" id="PTHR43501">
    <property type="entry name" value="CYTOSOL NON-SPECIFIC DIPEPTIDASE"/>
    <property type="match status" value="1"/>
</dbReference>
<keyword evidence="7" id="KW-0224">Dipeptidase</keyword>
<dbReference type="GO" id="GO:0046872">
    <property type="term" value="F:metal ion binding"/>
    <property type="evidence" value="ECO:0007669"/>
    <property type="project" value="UniProtKB-KW"/>
</dbReference>
<keyword evidence="4" id="KW-0479">Metal-binding</keyword>
<evidence type="ECO:0000256" key="12">
    <source>
        <dbReference type="ARBA" id="ARBA00044252"/>
    </source>
</evidence>
<dbReference type="InterPro" id="IPR011650">
    <property type="entry name" value="Peptidase_M20_dimer"/>
</dbReference>
<evidence type="ECO:0000313" key="21">
    <source>
        <dbReference type="Proteomes" id="UP000295657"/>
    </source>
</evidence>
<evidence type="ECO:0000256" key="13">
    <source>
        <dbReference type="ARBA" id="ARBA00061423"/>
    </source>
</evidence>
<comment type="similarity">
    <text evidence="13">Belongs to the peptidase M20C family.</text>
</comment>
<reference evidence="20 21" key="1">
    <citation type="submission" date="2019-03" db="EMBL/GenBank/DDBJ databases">
        <title>Genomic Encyclopedia of Type Strains, Phase IV (KMG-IV): sequencing the most valuable type-strain genomes for metagenomic binning, comparative biology and taxonomic classification.</title>
        <authorList>
            <person name="Goeker M."/>
        </authorList>
    </citation>
    <scope>NUCLEOTIDE SEQUENCE [LARGE SCALE GENOMIC DNA]</scope>
    <source>
        <strain evidence="20 21">DSM 28403</strain>
    </source>
</reference>
<dbReference type="PRINTS" id="PR00934">
    <property type="entry name" value="XHISDIPTASE"/>
</dbReference>
<evidence type="ECO:0000256" key="15">
    <source>
        <dbReference type="ARBA" id="ARBA00075285"/>
    </source>
</evidence>
<dbReference type="SUPFAM" id="SSF55031">
    <property type="entry name" value="Bacterial exopeptidase dimerisation domain"/>
    <property type="match status" value="1"/>
</dbReference>
<keyword evidence="5" id="KW-0378">Hydrolase</keyword>
<sequence length="488" mass="53488">MSEIQSLAPRLLWKWFDQVCSIPHPSYYEDKLADFIAHWAKTKGFYAERDEAGNLLIRKAASKGMENRPGVALQAHLDMVPQANEDTRHDFKTDPIRPYIDGEWVSAEGTTLGADNGIGLASALAVLDSEDLAHPPLEVLLTMTEEAGMEGAIGLRPNWLQSEIMINTDTEENGEIYIGCAGGENADLSIALQWQPNSFQHSFQLILKGLRGGHSGVDIHTGRANAIKLLARFAADFQQKHPQFEFSLAEIRGGSVRNAIPREAFATFCFNADPLILQTAVENFRHSVAHELAHAEPNLSISLQPVSKPEKVFTGEKAMGIIHLFNALPNGVIRNSDTVPGVVETSLSVGVLKTEAEQVRATILLRSLLSSGTEYTETLLSSIATLAGAKVSFSGKYPGWEPHQDTRILNLTREVYAEILGQEPKIKVIHAGLECGLLKKIYPQMDIVSIGPTIVNAHSPDEKVHIPAVQTYWRLLTGILARMPAKTA</sequence>
<evidence type="ECO:0000256" key="18">
    <source>
        <dbReference type="ARBA" id="ARBA00078074"/>
    </source>
</evidence>
<dbReference type="FunFam" id="3.40.630.10:FF:000018">
    <property type="entry name" value="Aminoacyl-histidine dipeptidase PepD"/>
    <property type="match status" value="1"/>
</dbReference>
<evidence type="ECO:0000256" key="1">
    <source>
        <dbReference type="ARBA" id="ARBA00001941"/>
    </source>
</evidence>
<dbReference type="InterPro" id="IPR036264">
    <property type="entry name" value="Bact_exopeptidase_dim_dom"/>
</dbReference>
<protein>
    <recommendedName>
        <fullName evidence="14">Cytosol non-specific dipeptidase</fullName>
        <ecNumber evidence="11">3.4.13.18</ecNumber>
    </recommendedName>
    <alternativeName>
        <fullName evidence="17">Aminoacyl-histidine dipeptidase</fullName>
    </alternativeName>
    <alternativeName>
        <fullName evidence="16">Beta-alanyl-histidine dipeptidase</fullName>
    </alternativeName>
    <alternativeName>
        <fullName evidence="15">Carnosinase</fullName>
    </alternativeName>
    <alternativeName>
        <fullName evidence="12">Peptidase D</fullName>
    </alternativeName>
    <alternativeName>
        <fullName evidence="18">Xaa-His dipeptidase</fullName>
    </alternativeName>
</protein>
<comment type="cofactor">
    <cofactor evidence="1">
        <name>Co(2+)</name>
        <dbReference type="ChEBI" id="CHEBI:48828"/>
    </cofactor>
</comment>
<dbReference type="CDD" id="cd03890">
    <property type="entry name" value="M20_pepD"/>
    <property type="match status" value="1"/>
</dbReference>
<evidence type="ECO:0000256" key="11">
    <source>
        <dbReference type="ARBA" id="ARBA00038976"/>
    </source>
</evidence>
<dbReference type="AlphaFoldDB" id="A0A4R6VFW3"/>
<evidence type="ECO:0000256" key="8">
    <source>
        <dbReference type="ARBA" id="ARBA00023049"/>
    </source>
</evidence>
<evidence type="ECO:0000256" key="16">
    <source>
        <dbReference type="ARBA" id="ARBA00076004"/>
    </source>
</evidence>
<feature type="domain" description="Peptidase M20 dimerisation" evidence="19">
    <location>
        <begin position="207"/>
        <end position="274"/>
    </location>
</feature>
<dbReference type="InterPro" id="IPR002933">
    <property type="entry name" value="Peptidase_M20"/>
</dbReference>
<dbReference type="EMBL" id="SNYQ01000011">
    <property type="protein sequence ID" value="TDQ56394.1"/>
    <property type="molecule type" value="Genomic_DNA"/>
</dbReference>
<dbReference type="EC" id="3.4.13.18" evidence="11"/>
<keyword evidence="3" id="KW-0645">Protease</keyword>
<dbReference type="SUPFAM" id="SSF53187">
    <property type="entry name" value="Zn-dependent exopeptidases"/>
    <property type="match status" value="1"/>
</dbReference>
<organism evidence="20 21">
    <name type="scientific">Mesocricetibacter intestinalis</name>
    <dbReference type="NCBI Taxonomy" id="1521930"/>
    <lineage>
        <taxon>Bacteria</taxon>
        <taxon>Pseudomonadati</taxon>
        <taxon>Pseudomonadota</taxon>
        <taxon>Gammaproteobacteria</taxon>
        <taxon>Pasteurellales</taxon>
        <taxon>Pasteurellaceae</taxon>
        <taxon>Mesocricetibacter</taxon>
    </lineage>
</organism>
<evidence type="ECO:0000256" key="4">
    <source>
        <dbReference type="ARBA" id="ARBA00022723"/>
    </source>
</evidence>
<evidence type="ECO:0000313" key="20">
    <source>
        <dbReference type="EMBL" id="TDQ56394.1"/>
    </source>
</evidence>
<dbReference type="InterPro" id="IPR001160">
    <property type="entry name" value="Peptidase_M20C"/>
</dbReference>
<gene>
    <name evidence="20" type="ORF">EDC45_1958</name>
</gene>
<evidence type="ECO:0000256" key="6">
    <source>
        <dbReference type="ARBA" id="ARBA00022833"/>
    </source>
</evidence>
<evidence type="ECO:0000256" key="10">
    <source>
        <dbReference type="ARBA" id="ARBA00036421"/>
    </source>
</evidence>
<keyword evidence="6" id="KW-0862">Zinc</keyword>
<evidence type="ECO:0000259" key="19">
    <source>
        <dbReference type="Pfam" id="PF07687"/>
    </source>
</evidence>
<dbReference type="FunFam" id="3.40.630.10:FF:000015">
    <property type="entry name" value="Aminoacyl-histidine dipeptidase PepD"/>
    <property type="match status" value="1"/>
</dbReference>
<evidence type="ECO:0000256" key="3">
    <source>
        <dbReference type="ARBA" id="ARBA00022670"/>
    </source>
</evidence>
<proteinExistence type="inferred from homology"/>
<keyword evidence="8" id="KW-0482">Metalloprotease</keyword>
<dbReference type="GO" id="GO:0005829">
    <property type="term" value="C:cytosol"/>
    <property type="evidence" value="ECO:0007669"/>
    <property type="project" value="TreeGrafter"/>
</dbReference>
<evidence type="ECO:0000256" key="9">
    <source>
        <dbReference type="ARBA" id="ARBA00023285"/>
    </source>
</evidence>
<dbReference type="NCBIfam" id="TIGR01893">
    <property type="entry name" value="aa-his-dipept"/>
    <property type="match status" value="1"/>
</dbReference>
<comment type="cofactor">
    <cofactor evidence="2">
        <name>Zn(2+)</name>
        <dbReference type="ChEBI" id="CHEBI:29105"/>
    </cofactor>
</comment>
<keyword evidence="21" id="KW-1185">Reference proteome</keyword>
<comment type="catalytic activity">
    <reaction evidence="10">
        <text>Hydrolysis of dipeptides, preferentially hydrophobic dipeptides including prolyl amino acids.</text>
        <dbReference type="EC" id="3.4.13.18"/>
    </reaction>
</comment>
<evidence type="ECO:0000256" key="2">
    <source>
        <dbReference type="ARBA" id="ARBA00001947"/>
    </source>
</evidence>
<name>A0A4R6VFW3_9PAST</name>
<keyword evidence="9" id="KW-0170">Cobalt</keyword>
<evidence type="ECO:0000256" key="17">
    <source>
        <dbReference type="ARBA" id="ARBA00077688"/>
    </source>
</evidence>
<dbReference type="PIRSF" id="PIRSF016599">
    <property type="entry name" value="Xaa-His_dipept"/>
    <property type="match status" value="1"/>
</dbReference>
<dbReference type="Proteomes" id="UP000295657">
    <property type="component" value="Unassembled WGS sequence"/>
</dbReference>